<protein>
    <submittedName>
        <fullName evidence="2">Uncharacterized protein</fullName>
    </submittedName>
</protein>
<evidence type="ECO:0000256" key="1">
    <source>
        <dbReference type="SAM" id="Coils"/>
    </source>
</evidence>
<dbReference type="EMBL" id="HBKR01019475">
    <property type="protein sequence ID" value="CAE2308483.1"/>
    <property type="molecule type" value="Transcribed_RNA"/>
</dbReference>
<evidence type="ECO:0000313" key="2">
    <source>
        <dbReference type="EMBL" id="CAE2308483.1"/>
    </source>
</evidence>
<organism evidence="2">
    <name type="scientific">Paramoeba aestuarina</name>
    <dbReference type="NCBI Taxonomy" id="180227"/>
    <lineage>
        <taxon>Eukaryota</taxon>
        <taxon>Amoebozoa</taxon>
        <taxon>Discosea</taxon>
        <taxon>Flabellinia</taxon>
        <taxon>Dactylopodida</taxon>
        <taxon>Paramoebidae</taxon>
        <taxon>Paramoeba</taxon>
    </lineage>
</organism>
<keyword evidence="1" id="KW-0175">Coiled coil</keyword>
<name>A0A7S4KXE4_9EUKA</name>
<proteinExistence type="predicted"/>
<feature type="coiled-coil region" evidence="1">
    <location>
        <begin position="126"/>
        <end position="174"/>
    </location>
</feature>
<gene>
    <name evidence="2" type="ORF">NAES01612_LOCUS12750</name>
</gene>
<dbReference type="AlphaFoldDB" id="A0A7S4KXE4"/>
<sequence>MIDTKALVFMFRGGKYFFLTGIRRNTSLRPFLPFLHHHLLQRDQRRPPLQKTKRRMPVKMKYLINFSEWHKLSDLNLLPCSLLCVSQPVNDPPAPAAAPVAASVTGVGPDPVADPVTDSQLICRKNLELRKELVERDTKVVELEEENGFLKEQLKIFKADKKLLEEAIDKAKLAIWCQK</sequence>
<accession>A0A7S4KXE4</accession>
<reference evidence="2" key="1">
    <citation type="submission" date="2021-01" db="EMBL/GenBank/DDBJ databases">
        <authorList>
            <person name="Corre E."/>
            <person name="Pelletier E."/>
            <person name="Niang G."/>
            <person name="Scheremetjew M."/>
            <person name="Finn R."/>
            <person name="Kale V."/>
            <person name="Holt S."/>
            <person name="Cochrane G."/>
            <person name="Meng A."/>
            <person name="Brown T."/>
            <person name="Cohen L."/>
        </authorList>
    </citation>
    <scope>NUCLEOTIDE SEQUENCE</scope>
    <source>
        <strain evidence="2">SoJaBio B1-5/56/2</strain>
    </source>
</reference>